<dbReference type="EMBL" id="CT868638">
    <property type="protein sequence ID" value="CAK87754.1"/>
    <property type="molecule type" value="Genomic_DNA"/>
</dbReference>
<sequence length="73" mass="9193">MQYSEQDDDYKQLNFKDLHNNIIKFRTPRFAEWDEELKQKLLDWNEKIRMPSTNFIERTNPLMRTRKRFELNK</sequence>
<organism evidence="1 2">
    <name type="scientific">Paramecium tetraurelia</name>
    <dbReference type="NCBI Taxonomy" id="5888"/>
    <lineage>
        <taxon>Eukaryota</taxon>
        <taxon>Sar</taxon>
        <taxon>Alveolata</taxon>
        <taxon>Ciliophora</taxon>
        <taxon>Intramacronucleata</taxon>
        <taxon>Oligohymenophorea</taxon>
        <taxon>Peniculida</taxon>
        <taxon>Parameciidae</taxon>
        <taxon>Paramecium</taxon>
    </lineage>
</organism>
<dbReference type="GeneID" id="5040936"/>
<proteinExistence type="predicted"/>
<accession>A0DXI7</accession>
<keyword evidence="2" id="KW-1185">Reference proteome</keyword>
<evidence type="ECO:0000313" key="2">
    <source>
        <dbReference type="Proteomes" id="UP000000600"/>
    </source>
</evidence>
<dbReference type="AlphaFoldDB" id="A0DXI7"/>
<dbReference type="HOGENOM" id="CLU_2710177_0_0_1"/>
<gene>
    <name evidence="1" type="ORF">GSPATT00039828001</name>
</gene>
<name>A0DXI7_PARTE</name>
<dbReference type="InParanoid" id="A0DXI7"/>
<protein>
    <submittedName>
        <fullName evidence="1">Uncharacterized protein</fullName>
    </submittedName>
</protein>
<evidence type="ECO:0000313" key="1">
    <source>
        <dbReference type="EMBL" id="CAK87754.1"/>
    </source>
</evidence>
<dbReference type="RefSeq" id="XP_001455151.1">
    <property type="nucleotide sequence ID" value="XM_001455114.1"/>
</dbReference>
<dbReference type="KEGG" id="ptm:GSPATT00039828001"/>
<dbReference type="Proteomes" id="UP000000600">
    <property type="component" value="Unassembled WGS sequence"/>
</dbReference>
<reference evidence="1 2" key="1">
    <citation type="journal article" date="2006" name="Nature">
        <title>Global trends of whole-genome duplications revealed by the ciliate Paramecium tetraurelia.</title>
        <authorList>
            <consortium name="Genoscope"/>
            <person name="Aury J.-M."/>
            <person name="Jaillon O."/>
            <person name="Duret L."/>
            <person name="Noel B."/>
            <person name="Jubin C."/>
            <person name="Porcel B.M."/>
            <person name="Segurens B."/>
            <person name="Daubin V."/>
            <person name="Anthouard V."/>
            <person name="Aiach N."/>
            <person name="Arnaiz O."/>
            <person name="Billaut A."/>
            <person name="Beisson J."/>
            <person name="Blanc I."/>
            <person name="Bouhouche K."/>
            <person name="Camara F."/>
            <person name="Duharcourt S."/>
            <person name="Guigo R."/>
            <person name="Gogendeau D."/>
            <person name="Katinka M."/>
            <person name="Keller A.-M."/>
            <person name="Kissmehl R."/>
            <person name="Klotz C."/>
            <person name="Koll F."/>
            <person name="Le Moue A."/>
            <person name="Lepere C."/>
            <person name="Malinsky S."/>
            <person name="Nowacki M."/>
            <person name="Nowak J.K."/>
            <person name="Plattner H."/>
            <person name="Poulain J."/>
            <person name="Ruiz F."/>
            <person name="Serrano V."/>
            <person name="Zagulski M."/>
            <person name="Dessen P."/>
            <person name="Betermier M."/>
            <person name="Weissenbach J."/>
            <person name="Scarpelli C."/>
            <person name="Schachter V."/>
            <person name="Sperling L."/>
            <person name="Meyer E."/>
            <person name="Cohen J."/>
            <person name="Wincker P."/>
        </authorList>
    </citation>
    <scope>NUCLEOTIDE SEQUENCE [LARGE SCALE GENOMIC DNA]</scope>
    <source>
        <strain evidence="1 2">Stock d4-2</strain>
    </source>
</reference>